<reference evidence="1 2" key="1">
    <citation type="journal article" date="2010" name="J. Bacteriol.">
        <title>Complete genome sequence of the aerobic facultative methanotroph Methylocella silvestris BL2.</title>
        <authorList>
            <person name="Chen Y."/>
            <person name="Crombie A."/>
            <person name="Rahman M.T."/>
            <person name="Dedysh S.N."/>
            <person name="Liesack W."/>
            <person name="Stott M.B."/>
            <person name="Alam M."/>
            <person name="Theisen A.R."/>
            <person name="Murrell J.C."/>
            <person name="Dunfield P.F."/>
        </authorList>
    </citation>
    <scope>NUCLEOTIDE SEQUENCE [LARGE SCALE GENOMIC DNA]</scope>
    <source>
        <strain evidence="2">DSM 15510 / CIP 108128 / LMG 27833 / NCIMB 13906 / BL2</strain>
    </source>
</reference>
<keyword evidence="2" id="KW-1185">Reference proteome</keyword>
<dbReference type="HOGENOM" id="CLU_3382693_0_0_5"/>
<dbReference type="AlphaFoldDB" id="B8ES38"/>
<organism evidence="1 2">
    <name type="scientific">Methylocella silvestris (strain DSM 15510 / CIP 108128 / LMG 27833 / NCIMB 13906 / BL2)</name>
    <dbReference type="NCBI Taxonomy" id="395965"/>
    <lineage>
        <taxon>Bacteria</taxon>
        <taxon>Pseudomonadati</taxon>
        <taxon>Pseudomonadota</taxon>
        <taxon>Alphaproteobacteria</taxon>
        <taxon>Hyphomicrobiales</taxon>
        <taxon>Beijerinckiaceae</taxon>
        <taxon>Methylocella</taxon>
    </lineage>
</organism>
<sequence length="33" mass="3642">MREGAGRDQSIVAFILSQYKLAFVVRSLVNGIC</sequence>
<evidence type="ECO:0000313" key="2">
    <source>
        <dbReference type="Proteomes" id="UP000002257"/>
    </source>
</evidence>
<dbReference type="EMBL" id="CP001280">
    <property type="protein sequence ID" value="ACK52253.1"/>
    <property type="molecule type" value="Genomic_DNA"/>
</dbReference>
<protein>
    <submittedName>
        <fullName evidence="1">Uncharacterized protein</fullName>
    </submittedName>
</protein>
<name>B8ES38_METSB</name>
<gene>
    <name evidence="1" type="ordered locus">Msil_3347</name>
</gene>
<proteinExistence type="predicted"/>
<accession>B8ES38</accession>
<dbReference type="KEGG" id="msl:Msil_3347"/>
<dbReference type="STRING" id="395965.Msil_3347"/>
<evidence type="ECO:0000313" key="1">
    <source>
        <dbReference type="EMBL" id="ACK52253.1"/>
    </source>
</evidence>
<dbReference type="Proteomes" id="UP000002257">
    <property type="component" value="Chromosome"/>
</dbReference>